<feature type="transmembrane region" description="Helical" evidence="1">
    <location>
        <begin position="174"/>
        <end position="194"/>
    </location>
</feature>
<gene>
    <name evidence="2" type="ORF">AA14337_0001</name>
</gene>
<evidence type="ECO:0000256" key="1">
    <source>
        <dbReference type="SAM" id="Phobius"/>
    </source>
</evidence>
<accession>A0ABQ0PKR1</accession>
<dbReference type="Proteomes" id="UP001065047">
    <property type="component" value="Unassembled WGS sequence"/>
</dbReference>
<proteinExistence type="predicted"/>
<keyword evidence="1" id="KW-0812">Transmembrane</keyword>
<name>A0ABQ0PKR1_9PROT</name>
<keyword evidence="1" id="KW-1133">Transmembrane helix</keyword>
<feature type="transmembrane region" description="Helical" evidence="1">
    <location>
        <begin position="151"/>
        <end position="168"/>
    </location>
</feature>
<organism evidence="2 3">
    <name type="scientific">Acetobacter malorum DSM 14337</name>
    <dbReference type="NCBI Taxonomy" id="1307910"/>
    <lineage>
        <taxon>Bacteria</taxon>
        <taxon>Pseudomonadati</taxon>
        <taxon>Pseudomonadota</taxon>
        <taxon>Alphaproteobacteria</taxon>
        <taxon>Acetobacterales</taxon>
        <taxon>Acetobacteraceae</taxon>
        <taxon>Acetobacter</taxon>
    </lineage>
</organism>
<comment type="caution">
    <text evidence="2">The sequence shown here is derived from an EMBL/GenBank/DDBJ whole genome shotgun (WGS) entry which is preliminary data.</text>
</comment>
<dbReference type="GeneID" id="29556394"/>
<protein>
    <submittedName>
        <fullName evidence="2">Uncharacterized protein</fullName>
    </submittedName>
</protein>
<keyword evidence="3" id="KW-1185">Reference proteome</keyword>
<dbReference type="RefSeq" id="WP_061505151.1">
    <property type="nucleotide sequence ID" value="NZ_BAPF01000001.1"/>
</dbReference>
<evidence type="ECO:0000313" key="3">
    <source>
        <dbReference type="Proteomes" id="UP001065047"/>
    </source>
</evidence>
<dbReference type="EMBL" id="BAPF01000001">
    <property type="protein sequence ID" value="GBQ74744.1"/>
    <property type="molecule type" value="Genomic_DNA"/>
</dbReference>
<sequence>MASERDPNSAPNSKQKGTFRRVTGATFSWLNPFSLKNRYKLTGTQQAVNDGAYVLGLVNRLRVEGGDESSISEPCPSCGEHTLRLIPNGGSIIPPRERIIEADGVTSYNSSDTHPVIRCENCGYTSLATDLISTEKYTLFSANMFRAAAQLWWCSIGAAVLGSLFALYEHSVLTLVSILFLSSFMLLKSLSFRYRAWQYAHKRLYEDTPPLGDWIEWEKKHLTS</sequence>
<keyword evidence="1" id="KW-0472">Membrane</keyword>
<reference evidence="2" key="1">
    <citation type="submission" date="2013-04" db="EMBL/GenBank/DDBJ databases">
        <title>The genome sequencing project of 58 acetic acid bacteria.</title>
        <authorList>
            <person name="Okamoto-Kainuma A."/>
            <person name="Ishikawa M."/>
            <person name="Umino S."/>
            <person name="Koizumi Y."/>
            <person name="Shiwa Y."/>
            <person name="Yoshikawa H."/>
            <person name="Matsutani M."/>
            <person name="Matsushita K."/>
        </authorList>
    </citation>
    <scope>NUCLEOTIDE SEQUENCE</scope>
    <source>
        <strain evidence="2">DSM 14337</strain>
    </source>
</reference>
<evidence type="ECO:0000313" key="2">
    <source>
        <dbReference type="EMBL" id="GBQ74744.1"/>
    </source>
</evidence>